<accession>A0A2H3HB28</accession>
<dbReference type="Proteomes" id="UP000219602">
    <property type="component" value="Chromosome 7"/>
</dbReference>
<evidence type="ECO:0000256" key="1">
    <source>
        <dbReference type="ARBA" id="ARBA00004123"/>
    </source>
</evidence>
<evidence type="ECO:0000313" key="8">
    <source>
        <dbReference type="EMBL" id="PCD34629.1"/>
    </source>
</evidence>
<dbReference type="STRING" id="327505.A0A2H3HB28"/>
<dbReference type="CDD" id="cd12148">
    <property type="entry name" value="fungal_TF_MHR"/>
    <property type="match status" value="1"/>
</dbReference>
<feature type="domain" description="Zn(2)-C6 fungal-type" evidence="7">
    <location>
        <begin position="13"/>
        <end position="43"/>
    </location>
</feature>
<dbReference type="SUPFAM" id="SSF57701">
    <property type="entry name" value="Zn2/Cys6 DNA-binding domain"/>
    <property type="match status" value="1"/>
</dbReference>
<organism evidence="8 9">
    <name type="scientific">Fusarium oxysporum f. sp. radicis-cucumerinum</name>
    <dbReference type="NCBI Taxonomy" id="327505"/>
    <lineage>
        <taxon>Eukaryota</taxon>
        <taxon>Fungi</taxon>
        <taxon>Dikarya</taxon>
        <taxon>Ascomycota</taxon>
        <taxon>Pezizomycotina</taxon>
        <taxon>Sordariomycetes</taxon>
        <taxon>Hypocreomycetidae</taxon>
        <taxon>Hypocreales</taxon>
        <taxon>Nectriaceae</taxon>
        <taxon>Fusarium</taxon>
        <taxon>Fusarium oxysporum species complex</taxon>
    </lineage>
</organism>
<dbReference type="GO" id="GO:0008270">
    <property type="term" value="F:zinc ion binding"/>
    <property type="evidence" value="ECO:0007669"/>
    <property type="project" value="InterPro"/>
</dbReference>
<evidence type="ECO:0000313" key="9">
    <source>
        <dbReference type="Proteomes" id="UP000219602"/>
    </source>
</evidence>
<dbReference type="GO" id="GO:0006351">
    <property type="term" value="P:DNA-templated transcription"/>
    <property type="evidence" value="ECO:0007669"/>
    <property type="project" value="InterPro"/>
</dbReference>
<reference evidence="8 9" key="1">
    <citation type="journal article" date="2016" name="Environ. Microbiol.">
        <title>Effector profiles distinguish formae speciales of Fusarium oxysporum.</title>
        <authorList>
            <person name="van Dam P."/>
            <person name="Fokkens L."/>
            <person name="Schmidt S.M."/>
            <person name="Linmans J.H."/>
            <person name="Kistler H.C."/>
            <person name="Ma L.J."/>
            <person name="Rep M."/>
        </authorList>
    </citation>
    <scope>NUCLEOTIDE SEQUENCE [LARGE SCALE GENOMIC DNA]</scope>
    <source>
        <strain evidence="8 9">Forc016</strain>
    </source>
</reference>
<evidence type="ECO:0000256" key="2">
    <source>
        <dbReference type="ARBA" id="ARBA00022723"/>
    </source>
</evidence>
<proteinExistence type="predicted"/>
<dbReference type="AlphaFoldDB" id="A0A2H3HB28"/>
<feature type="compositionally biased region" description="Polar residues" evidence="6">
    <location>
        <begin position="52"/>
        <end position="62"/>
    </location>
</feature>
<dbReference type="PROSITE" id="PS00463">
    <property type="entry name" value="ZN2_CY6_FUNGAL_1"/>
    <property type="match status" value="1"/>
</dbReference>
<evidence type="ECO:0000256" key="3">
    <source>
        <dbReference type="ARBA" id="ARBA00023015"/>
    </source>
</evidence>
<keyword evidence="3" id="KW-0805">Transcription regulation</keyword>
<dbReference type="PANTHER" id="PTHR47338:SF6">
    <property type="entry name" value="ZN(II)2CYS6 TRANSCRIPTION FACTOR (EUROFUNG)"/>
    <property type="match status" value="1"/>
</dbReference>
<name>A0A2H3HB28_FUSOX</name>
<dbReference type="InterPro" id="IPR050815">
    <property type="entry name" value="TF_fung"/>
</dbReference>
<comment type="subcellular location">
    <subcellularLocation>
        <location evidence="1">Nucleus</location>
    </subcellularLocation>
</comment>
<evidence type="ECO:0000256" key="5">
    <source>
        <dbReference type="ARBA" id="ARBA00023242"/>
    </source>
</evidence>
<dbReference type="PROSITE" id="PS50048">
    <property type="entry name" value="ZN2_CY6_FUNGAL_2"/>
    <property type="match status" value="1"/>
</dbReference>
<dbReference type="InterPro" id="IPR036864">
    <property type="entry name" value="Zn2-C6_fun-type_DNA-bd_sf"/>
</dbReference>
<comment type="caution">
    <text evidence="8">The sequence shown here is derived from an EMBL/GenBank/DDBJ whole genome shotgun (WGS) entry which is preliminary data.</text>
</comment>
<reference evidence="8 9" key="2">
    <citation type="journal article" date="2017" name="Sci. Rep.">
        <title>A mobile pathogenicity chromosome in Fusarium oxysporum for infection of multiple cucurbit species.</title>
        <authorList>
            <person name="van Dam P."/>
            <person name="Fokkens L."/>
            <person name="Ayukawa Y."/>
            <person name="van der Gragt M."/>
            <person name="Ter Horst A."/>
            <person name="Brankovics B."/>
            <person name="Houterman P.M."/>
            <person name="Arie T."/>
            <person name="Rep M."/>
        </authorList>
    </citation>
    <scope>NUCLEOTIDE SEQUENCE [LARGE SCALE GENOMIC DNA]</scope>
    <source>
        <strain evidence="8 9">Forc016</strain>
    </source>
</reference>
<dbReference type="Gene3D" id="4.10.240.10">
    <property type="entry name" value="Zn(2)-C6 fungal-type DNA-binding domain"/>
    <property type="match status" value="1"/>
</dbReference>
<dbReference type="InterPro" id="IPR001138">
    <property type="entry name" value="Zn2Cys6_DnaBD"/>
</dbReference>
<keyword evidence="4" id="KW-0804">Transcription</keyword>
<evidence type="ECO:0000256" key="4">
    <source>
        <dbReference type="ARBA" id="ARBA00023163"/>
    </source>
</evidence>
<dbReference type="InterPro" id="IPR007219">
    <property type="entry name" value="XnlR_reg_dom"/>
</dbReference>
<protein>
    <recommendedName>
        <fullName evidence="7">Zn(2)-C6 fungal-type domain-containing protein</fullName>
    </recommendedName>
</protein>
<feature type="region of interest" description="Disordered" evidence="6">
    <location>
        <begin position="46"/>
        <end position="66"/>
    </location>
</feature>
<dbReference type="GO" id="GO:0000981">
    <property type="term" value="F:DNA-binding transcription factor activity, RNA polymerase II-specific"/>
    <property type="evidence" value="ECO:0007669"/>
    <property type="project" value="InterPro"/>
</dbReference>
<dbReference type="EMBL" id="MABQ02000005">
    <property type="protein sequence ID" value="PCD34629.1"/>
    <property type="molecule type" value="Genomic_DNA"/>
</dbReference>
<dbReference type="Pfam" id="PF04082">
    <property type="entry name" value="Fungal_trans"/>
    <property type="match status" value="1"/>
</dbReference>
<dbReference type="PANTHER" id="PTHR47338">
    <property type="entry name" value="ZN(II)2CYS6 TRANSCRIPTION FACTOR (EUROFUNG)-RELATED"/>
    <property type="match status" value="1"/>
</dbReference>
<keyword evidence="5" id="KW-0539">Nucleus</keyword>
<dbReference type="SMART" id="SM00066">
    <property type="entry name" value="GAL4"/>
    <property type="match status" value="1"/>
</dbReference>
<dbReference type="CDD" id="cd00067">
    <property type="entry name" value="GAL4"/>
    <property type="match status" value="1"/>
</dbReference>
<dbReference type="GO" id="GO:0003677">
    <property type="term" value="F:DNA binding"/>
    <property type="evidence" value="ECO:0007669"/>
    <property type="project" value="InterPro"/>
</dbReference>
<sequence length="639" mass="72813">MYGGRSHKRLHQACENCRRKKTRCPGERPACSSCTRLSKTCTYPEIRGNPLASGSQNGSSSTDTERRLAQLEAKIRMMERQEPNSDMDSFATRISANSGQSQDWQLPLSPSVEMDSSPTVRKVRINWSTESSCWLTIRNSLLPPRNVLEDVVDAYFQYCHKQPLWLFNREDFSSIQDCSEETLLTLLALASCHSKHPFFEGRLHELSQTYAQAAREGIMQQVGEGKVSITTIQSLCILTLANIQANMATLAYLHVGMAITLAKCANLDVETCALDDFGSRAETRRRVFWSLHLLQQMYGHQSFTTDILQDITRPQYIATHADPRKSFNEMPPAIPREEISGQDETTSADKKSGTWAYMIQTSTLWGEVRTYVKQWAQQTNNAPPPWSIESGYAVINAYLMDSETKFPDRHRFDSARFTDQESRHLQNNRGYWSPWVYQQFAYHTIHNMLNHPFLYSSRPQQSAQLGVPNTFWKTSSELAFIHSTWVARLIEMVVHKEYRVSDPFIGHCAAIAATIHIYFCRAADKTTREAALDRLTKCVAFLAELALLWPSCRWLHERLQSLIRAAFEIDHEQEKDQDVPPPRTISINTRLMWDILLYNSGTYRGTTSSSQTRSLFDGSSLSALTSIQVSQVRGCNLIT</sequence>
<gene>
    <name evidence="8" type="ORF">AU210_007228</name>
</gene>
<dbReference type="Pfam" id="PF00172">
    <property type="entry name" value="Zn_clus"/>
    <property type="match status" value="1"/>
</dbReference>
<evidence type="ECO:0000256" key="6">
    <source>
        <dbReference type="SAM" id="MobiDB-lite"/>
    </source>
</evidence>
<dbReference type="GO" id="GO:0005634">
    <property type="term" value="C:nucleus"/>
    <property type="evidence" value="ECO:0007669"/>
    <property type="project" value="UniProtKB-SubCell"/>
</dbReference>
<keyword evidence="2" id="KW-0479">Metal-binding</keyword>
<evidence type="ECO:0000259" key="7">
    <source>
        <dbReference type="PROSITE" id="PS50048"/>
    </source>
</evidence>